<dbReference type="PRINTS" id="PR00480">
    <property type="entry name" value="ASTACIN"/>
</dbReference>
<dbReference type="GO" id="GO:0008270">
    <property type="term" value="F:zinc ion binding"/>
    <property type="evidence" value="ECO:0007669"/>
    <property type="project" value="UniProtKB-UniRule"/>
</dbReference>
<dbReference type="AlphaFoldDB" id="A0A8C9Z1Z9"/>
<dbReference type="InterPro" id="IPR006026">
    <property type="entry name" value="Peptidase_Metallo"/>
</dbReference>
<dbReference type="PANTHER" id="PTHR10127:SF870">
    <property type="entry name" value="METALLOENDOPEPTIDASE"/>
    <property type="match status" value="1"/>
</dbReference>
<dbReference type="InterPro" id="IPR024079">
    <property type="entry name" value="MetalloPept_cat_dom_sf"/>
</dbReference>
<name>A0A8C9Z1Z9_SANLU</name>
<keyword evidence="1 2" id="KW-0482">Metalloprotease</keyword>
<dbReference type="Pfam" id="PF01400">
    <property type="entry name" value="Astacin"/>
    <property type="match status" value="1"/>
</dbReference>
<feature type="domain" description="Peptidase M12A" evidence="4">
    <location>
        <begin position="71"/>
        <end position="255"/>
    </location>
</feature>
<feature type="active site" evidence="1">
    <location>
        <position position="157"/>
    </location>
</feature>
<dbReference type="InterPro" id="IPR034035">
    <property type="entry name" value="Astacin-like_dom"/>
</dbReference>
<feature type="binding site" evidence="1">
    <location>
        <position position="160"/>
    </location>
    <ligand>
        <name>Zn(2+)</name>
        <dbReference type="ChEBI" id="CHEBI:29105"/>
        <note>catalytic</note>
    </ligand>
</feature>
<proteinExistence type="predicted"/>
<keyword evidence="6" id="KW-1185">Reference proteome</keyword>
<dbReference type="GO" id="GO:0006508">
    <property type="term" value="P:proteolysis"/>
    <property type="evidence" value="ECO:0007669"/>
    <property type="project" value="UniProtKB-KW"/>
</dbReference>
<feature type="binding site" evidence="1">
    <location>
        <position position="166"/>
    </location>
    <ligand>
        <name>Zn(2+)</name>
        <dbReference type="ChEBI" id="CHEBI:29105"/>
        <note>catalytic</note>
    </ligand>
</feature>
<dbReference type="GeneID" id="116041850"/>
<feature type="compositionally biased region" description="Polar residues" evidence="3">
    <location>
        <begin position="305"/>
        <end position="334"/>
    </location>
</feature>
<keyword evidence="1 2" id="KW-0645">Protease</keyword>
<organism evidence="5 6">
    <name type="scientific">Sander lucioperca</name>
    <name type="common">Pike-perch</name>
    <name type="synonym">Perca lucioperca</name>
    <dbReference type="NCBI Taxonomy" id="283035"/>
    <lineage>
        <taxon>Eukaryota</taxon>
        <taxon>Metazoa</taxon>
        <taxon>Chordata</taxon>
        <taxon>Craniata</taxon>
        <taxon>Vertebrata</taxon>
        <taxon>Euteleostomi</taxon>
        <taxon>Actinopterygii</taxon>
        <taxon>Neopterygii</taxon>
        <taxon>Teleostei</taxon>
        <taxon>Neoteleostei</taxon>
        <taxon>Acanthomorphata</taxon>
        <taxon>Eupercaria</taxon>
        <taxon>Perciformes</taxon>
        <taxon>Percoidei</taxon>
        <taxon>Percidae</taxon>
        <taxon>Luciopercinae</taxon>
        <taxon>Sander</taxon>
    </lineage>
</organism>
<reference evidence="5" key="1">
    <citation type="submission" date="2025-05" db="UniProtKB">
        <authorList>
            <consortium name="Ensembl"/>
        </authorList>
    </citation>
    <scope>IDENTIFICATION</scope>
</reference>
<dbReference type="Ensembl" id="ENSSLUT00000032955.1">
    <property type="protein sequence ID" value="ENSSLUP00000031934.1"/>
    <property type="gene ID" value="ENSSLUG00000014268.1"/>
</dbReference>
<dbReference type="RefSeq" id="XP_031143789.1">
    <property type="nucleotide sequence ID" value="XM_031287929.2"/>
</dbReference>
<keyword evidence="1 2" id="KW-0378">Hydrolase</keyword>
<keyword evidence="1 2" id="KW-0862">Zinc</keyword>
<comment type="cofactor">
    <cofactor evidence="1 2">
        <name>Zn(2+)</name>
        <dbReference type="ChEBI" id="CHEBI:29105"/>
    </cofactor>
    <text evidence="1 2">Binds 1 zinc ion per subunit.</text>
</comment>
<evidence type="ECO:0000256" key="3">
    <source>
        <dbReference type="SAM" id="MobiDB-lite"/>
    </source>
</evidence>
<feature type="chain" id="PRO_5044521035" description="Metalloendopeptidase" evidence="2">
    <location>
        <begin position="21"/>
        <end position="334"/>
    </location>
</feature>
<dbReference type="InterPro" id="IPR001506">
    <property type="entry name" value="Peptidase_M12A"/>
</dbReference>
<feature type="signal peptide" evidence="2">
    <location>
        <begin position="1"/>
        <end position="20"/>
    </location>
</feature>
<sequence>MLHLLLTALLFAESATNVDSSPLPEAEKDSPDDWISRTAHYMESNPETLHELMSDNIAVMEGDMVLPDDRNAVDSIWPTPEIPYKIRPELAGRKDAILSAMAMLSKPTCVSFHKRTSESNYLLFKVSTGCASCVGFVGGEQPVFIGPACTVGNIAHEILHSLGFYHEHTRADREKYITVLPYNIMEGMKKNFEVRRGKTFDLGYDVGSIMHYGSRFFSANGHATILPKSGVKDMGQRVKLTNTDIMKIQLLYSCDVQKKMEKEISGGNKNGDKNVPQLVTPANVTPTITAYSRGQVSANEPEKVPTSTAACPSCSPQHPNLATRGHNNTSRNYY</sequence>
<protein>
    <recommendedName>
        <fullName evidence="2">Metalloendopeptidase</fullName>
        <ecNumber evidence="2">3.4.24.-</ecNumber>
    </recommendedName>
</protein>
<dbReference type="KEGG" id="sluc:116041850"/>
<dbReference type="EC" id="3.4.24.-" evidence="2"/>
<evidence type="ECO:0000259" key="4">
    <source>
        <dbReference type="PROSITE" id="PS51864"/>
    </source>
</evidence>
<gene>
    <name evidence="5" type="primary">LOC116041850</name>
</gene>
<evidence type="ECO:0000256" key="2">
    <source>
        <dbReference type="RuleBase" id="RU361183"/>
    </source>
</evidence>
<dbReference type="GO" id="GO:0004222">
    <property type="term" value="F:metalloendopeptidase activity"/>
    <property type="evidence" value="ECO:0007669"/>
    <property type="project" value="UniProtKB-UniRule"/>
</dbReference>
<keyword evidence="2" id="KW-0732">Signal</keyword>
<evidence type="ECO:0000256" key="1">
    <source>
        <dbReference type="PROSITE-ProRule" id="PRU01211"/>
    </source>
</evidence>
<dbReference type="Ensembl" id="ENSSLUT00000032958.1">
    <property type="protein sequence ID" value="ENSSLUP00000031937.1"/>
    <property type="gene ID" value="ENSSLUG00000014268.1"/>
</dbReference>
<dbReference type="Proteomes" id="UP000694568">
    <property type="component" value="Unplaced"/>
</dbReference>
<dbReference type="SUPFAM" id="SSF55486">
    <property type="entry name" value="Metalloproteases ('zincins'), catalytic domain"/>
    <property type="match status" value="1"/>
</dbReference>
<comment type="caution">
    <text evidence="1">Lacks conserved residue(s) required for the propagation of feature annotation.</text>
</comment>
<keyword evidence="1 2" id="KW-0479">Metal-binding</keyword>
<dbReference type="GeneTree" id="ENSGT00940000154856"/>
<feature type="region of interest" description="Disordered" evidence="3">
    <location>
        <begin position="294"/>
        <end position="334"/>
    </location>
</feature>
<feature type="binding site" evidence="1">
    <location>
        <position position="156"/>
    </location>
    <ligand>
        <name>Zn(2+)</name>
        <dbReference type="ChEBI" id="CHEBI:29105"/>
        <note>catalytic</note>
    </ligand>
</feature>
<dbReference type="PANTHER" id="PTHR10127">
    <property type="entry name" value="DISCOIDIN, CUB, EGF, LAMININ , AND ZINC METALLOPROTEASE DOMAIN CONTAINING"/>
    <property type="match status" value="1"/>
</dbReference>
<dbReference type="SMART" id="SM00235">
    <property type="entry name" value="ZnMc"/>
    <property type="match status" value="1"/>
</dbReference>
<evidence type="ECO:0000313" key="5">
    <source>
        <dbReference type="Ensembl" id="ENSSLUP00000031934.1"/>
    </source>
</evidence>
<dbReference type="PROSITE" id="PS51864">
    <property type="entry name" value="ASTACIN"/>
    <property type="match status" value="1"/>
</dbReference>
<dbReference type="CDD" id="cd04280">
    <property type="entry name" value="ZnMc_astacin_like"/>
    <property type="match status" value="1"/>
</dbReference>
<accession>A0A8C9Z1Z9</accession>
<evidence type="ECO:0000313" key="6">
    <source>
        <dbReference type="Proteomes" id="UP000694568"/>
    </source>
</evidence>
<dbReference type="Gene3D" id="3.40.390.10">
    <property type="entry name" value="Collagenase (Catalytic Domain)"/>
    <property type="match status" value="1"/>
</dbReference>